<dbReference type="Proteomes" id="UP000887013">
    <property type="component" value="Unassembled WGS sequence"/>
</dbReference>
<organism evidence="2 3">
    <name type="scientific">Nephila pilipes</name>
    <name type="common">Giant wood spider</name>
    <name type="synonym">Nephila maculata</name>
    <dbReference type="NCBI Taxonomy" id="299642"/>
    <lineage>
        <taxon>Eukaryota</taxon>
        <taxon>Metazoa</taxon>
        <taxon>Ecdysozoa</taxon>
        <taxon>Arthropoda</taxon>
        <taxon>Chelicerata</taxon>
        <taxon>Arachnida</taxon>
        <taxon>Araneae</taxon>
        <taxon>Araneomorphae</taxon>
        <taxon>Entelegynae</taxon>
        <taxon>Araneoidea</taxon>
        <taxon>Nephilidae</taxon>
        <taxon>Nephila</taxon>
    </lineage>
</organism>
<evidence type="ECO:0000313" key="3">
    <source>
        <dbReference type="Proteomes" id="UP000887013"/>
    </source>
</evidence>
<dbReference type="OrthoDB" id="6422910at2759"/>
<evidence type="ECO:0008006" key="4">
    <source>
        <dbReference type="Google" id="ProtNLM"/>
    </source>
</evidence>
<protein>
    <recommendedName>
        <fullName evidence="4">SMB domain-containing protein</fullName>
    </recommendedName>
</protein>
<feature type="chain" id="PRO_5036470189" description="SMB domain-containing protein" evidence="1">
    <location>
        <begin position="27"/>
        <end position="356"/>
    </location>
</feature>
<dbReference type="InterPro" id="IPR053231">
    <property type="entry name" value="GPCR_LN-TM7"/>
</dbReference>
<feature type="signal peptide" evidence="1">
    <location>
        <begin position="1"/>
        <end position="26"/>
    </location>
</feature>
<comment type="caution">
    <text evidence="2">The sequence shown here is derived from an EMBL/GenBank/DDBJ whole genome shotgun (WGS) entry which is preliminary data.</text>
</comment>
<sequence>MKTSHLSGQILVTTLFCIVGISKVICIMENNYNDDNFDFSDLNTLNYTCSYDNNCNEIRRDGTDHLNQYNCICDHNCLLYGYCCLDSEFRPGTKIPEPEVQVKCLPTYGPSTRDVLMIDSCGNPGTINDLCTSNGEDWNDLFLLIPVTSKVSNLTYKNYYCAVCNENPEVDQLIFWAVKIDGQFELPEEPPVPTLKFNRAMKSWVLDEDLNTGKPRNVSVSIEPMERPEVKYCRKNVVSECASNWTDTDVEDKCHVYASIFSVVHEDGTKTRYKNPYCAVCNHEVIIKFGCRELLYFTVHFFSRYVRRFEIENNDKRCSSDEVYDIFSKKCRCSSEAPVTKGKEGGRNCALKLGRF</sequence>
<gene>
    <name evidence="2" type="primary">NCL1_49160</name>
    <name evidence="2" type="ORF">NPIL_57501</name>
</gene>
<name>A0A8X6Q4J2_NEPPI</name>
<dbReference type="EMBL" id="BMAW01122387">
    <property type="protein sequence ID" value="GFT98652.1"/>
    <property type="molecule type" value="Genomic_DNA"/>
</dbReference>
<evidence type="ECO:0000256" key="1">
    <source>
        <dbReference type="SAM" id="SignalP"/>
    </source>
</evidence>
<dbReference type="AlphaFoldDB" id="A0A8X6Q4J2"/>
<keyword evidence="1" id="KW-0732">Signal</keyword>
<reference evidence="2" key="1">
    <citation type="submission" date="2020-08" db="EMBL/GenBank/DDBJ databases">
        <title>Multicomponent nature underlies the extraordinary mechanical properties of spider dragline silk.</title>
        <authorList>
            <person name="Kono N."/>
            <person name="Nakamura H."/>
            <person name="Mori M."/>
            <person name="Yoshida Y."/>
            <person name="Ohtoshi R."/>
            <person name="Malay A.D."/>
            <person name="Moran D.A.P."/>
            <person name="Tomita M."/>
            <person name="Numata K."/>
            <person name="Arakawa K."/>
        </authorList>
    </citation>
    <scope>NUCLEOTIDE SEQUENCE</scope>
</reference>
<accession>A0A8X6Q4J2</accession>
<dbReference type="PANTHER" id="PTHR45902:SF1">
    <property type="entry name" value="LATROPHILIN RECEPTOR-LIKE PROTEIN A"/>
    <property type="match status" value="1"/>
</dbReference>
<dbReference type="PANTHER" id="PTHR45902">
    <property type="entry name" value="LATROPHILIN RECEPTOR-LIKE PROTEIN A"/>
    <property type="match status" value="1"/>
</dbReference>
<evidence type="ECO:0000313" key="2">
    <source>
        <dbReference type="EMBL" id="GFT98652.1"/>
    </source>
</evidence>
<proteinExistence type="predicted"/>
<keyword evidence="3" id="KW-1185">Reference proteome</keyword>